<reference evidence="9 10" key="1">
    <citation type="submission" date="2018-12" db="EMBL/GenBank/DDBJ databases">
        <authorList>
            <consortium name="Pathogen Informatics"/>
        </authorList>
    </citation>
    <scope>NUCLEOTIDE SEQUENCE [LARGE SCALE GENOMIC DNA]</scope>
    <source>
        <strain evidence="9 10">NCTC12871</strain>
    </source>
</reference>
<dbReference type="KEGG" id="adp:NCTC12871_00789"/>
<dbReference type="EMBL" id="LR134510">
    <property type="protein sequence ID" value="VEJ09340.1"/>
    <property type="molecule type" value="Genomic_DNA"/>
</dbReference>
<evidence type="ECO:0000256" key="5">
    <source>
        <dbReference type="ARBA" id="ARBA00023098"/>
    </source>
</evidence>
<feature type="domain" description="PLD phosphodiesterase" evidence="8">
    <location>
        <begin position="357"/>
        <end position="384"/>
    </location>
</feature>
<dbReference type="SMART" id="SM00155">
    <property type="entry name" value="PLDc"/>
    <property type="match status" value="2"/>
</dbReference>
<comment type="similarity">
    <text evidence="1">Belongs to the CDP-alcohol phosphatidyltransferase class-II family.</text>
</comment>
<name>A0A448TTK5_9PAST</name>
<keyword evidence="7" id="KW-1208">Phospholipid metabolism</keyword>
<dbReference type="GO" id="GO:0005829">
    <property type="term" value="C:cytosol"/>
    <property type="evidence" value="ECO:0007669"/>
    <property type="project" value="TreeGrafter"/>
</dbReference>
<keyword evidence="6" id="KW-0594">Phospholipid biosynthesis</keyword>
<dbReference type="Gene3D" id="3.30.870.10">
    <property type="entry name" value="Endonuclease Chain A"/>
    <property type="match status" value="2"/>
</dbReference>
<dbReference type="PROSITE" id="PS50035">
    <property type="entry name" value="PLD"/>
    <property type="match status" value="1"/>
</dbReference>
<dbReference type="InterPro" id="IPR016270">
    <property type="entry name" value="PGS1"/>
</dbReference>
<proteinExistence type="inferred from homology"/>
<keyword evidence="2" id="KW-0444">Lipid biosynthesis</keyword>
<keyword evidence="3 9" id="KW-0808">Transferase</keyword>
<dbReference type="GO" id="GO:0003882">
    <property type="term" value="F:CDP-diacylglycerol-serine O-phosphatidyltransferase activity"/>
    <property type="evidence" value="ECO:0007669"/>
    <property type="project" value="UniProtKB-EC"/>
</dbReference>
<gene>
    <name evidence="9" type="primary">pssA</name>
    <name evidence="9" type="ORF">NCTC12871_00789</name>
</gene>
<evidence type="ECO:0000256" key="2">
    <source>
        <dbReference type="ARBA" id="ARBA00022516"/>
    </source>
</evidence>
<dbReference type="SUPFAM" id="SSF56024">
    <property type="entry name" value="Phospholipase D/nuclease"/>
    <property type="match status" value="2"/>
</dbReference>
<evidence type="ECO:0000256" key="6">
    <source>
        <dbReference type="ARBA" id="ARBA00023209"/>
    </source>
</evidence>
<dbReference type="InterPro" id="IPR025202">
    <property type="entry name" value="PLD-like_dom"/>
</dbReference>
<dbReference type="GO" id="GO:0032049">
    <property type="term" value="P:cardiolipin biosynthetic process"/>
    <property type="evidence" value="ECO:0007669"/>
    <property type="project" value="InterPro"/>
</dbReference>
<evidence type="ECO:0000259" key="8">
    <source>
        <dbReference type="PROSITE" id="PS50035"/>
    </source>
</evidence>
<dbReference type="PANTHER" id="PTHR12586:SF1">
    <property type="entry name" value="CDP-DIACYLGLYCEROL--GLYCEROL-3-PHOSPHATE 3-PHOSPHATIDYLTRANSFERASE, MITOCHONDRIAL"/>
    <property type="match status" value="1"/>
</dbReference>
<evidence type="ECO:0000256" key="7">
    <source>
        <dbReference type="ARBA" id="ARBA00023264"/>
    </source>
</evidence>
<evidence type="ECO:0000256" key="4">
    <source>
        <dbReference type="ARBA" id="ARBA00022737"/>
    </source>
</evidence>
<dbReference type="InterPro" id="IPR001736">
    <property type="entry name" value="PLipase_D/transphosphatidylase"/>
</dbReference>
<dbReference type="RefSeq" id="WP_126599187.1">
    <property type="nucleotide sequence ID" value="NZ_LR134510.1"/>
</dbReference>
<dbReference type="Pfam" id="PF13091">
    <property type="entry name" value="PLDc_2"/>
    <property type="match status" value="2"/>
</dbReference>
<protein>
    <submittedName>
        <fullName evidence="9">Phosphatidylserine synthase</fullName>
        <ecNumber evidence="9">2.7.8.8</ecNumber>
    </submittedName>
</protein>
<dbReference type="CDD" id="cd09134">
    <property type="entry name" value="PLDc_PSS_G_neg_1"/>
    <property type="match status" value="1"/>
</dbReference>
<evidence type="ECO:0000313" key="9">
    <source>
        <dbReference type="EMBL" id="VEJ09340.1"/>
    </source>
</evidence>
<dbReference type="AlphaFoldDB" id="A0A448TTK5"/>
<dbReference type="CDD" id="cd09136">
    <property type="entry name" value="PLDc_PSS_G_neg_2"/>
    <property type="match status" value="1"/>
</dbReference>
<accession>A0A448TTK5</accession>
<evidence type="ECO:0000313" key="10">
    <source>
        <dbReference type="Proteomes" id="UP000279799"/>
    </source>
</evidence>
<evidence type="ECO:0000256" key="1">
    <source>
        <dbReference type="ARBA" id="ARBA00010682"/>
    </source>
</evidence>
<dbReference type="PIRSF" id="PIRSF000850">
    <property type="entry name" value="Phospholipase_D_PSS"/>
    <property type="match status" value="1"/>
</dbReference>
<dbReference type="PANTHER" id="PTHR12586">
    <property type="entry name" value="CDP-DIACYLGLYCEROL--SERINE O-PHOSPHATIDYLTRANSFERASE"/>
    <property type="match status" value="1"/>
</dbReference>
<evidence type="ECO:0000256" key="3">
    <source>
        <dbReference type="ARBA" id="ARBA00022679"/>
    </source>
</evidence>
<dbReference type="GO" id="GO:0008444">
    <property type="term" value="F:CDP-diacylglycerol-glycerol-3-phosphate 3-phosphatidyltransferase activity"/>
    <property type="evidence" value="ECO:0007669"/>
    <property type="project" value="InterPro"/>
</dbReference>
<keyword evidence="4" id="KW-0677">Repeat</keyword>
<dbReference type="Proteomes" id="UP000279799">
    <property type="component" value="Chromosome"/>
</dbReference>
<dbReference type="EC" id="2.7.8.8" evidence="9"/>
<dbReference type="OrthoDB" id="8543662at2"/>
<keyword evidence="10" id="KW-1185">Reference proteome</keyword>
<keyword evidence="5" id="KW-0443">Lipid metabolism</keyword>
<dbReference type="NCBIfam" id="NF006946">
    <property type="entry name" value="PRK09428.1"/>
    <property type="match status" value="1"/>
</dbReference>
<organism evidence="9 10">
    <name type="scientific">Actinobacillus delphinicola</name>
    <dbReference type="NCBI Taxonomy" id="51161"/>
    <lineage>
        <taxon>Bacteria</taxon>
        <taxon>Pseudomonadati</taxon>
        <taxon>Pseudomonadota</taxon>
        <taxon>Gammaproteobacteria</taxon>
        <taxon>Pasteurellales</taxon>
        <taxon>Pasteurellaceae</taxon>
        <taxon>Actinobacillus</taxon>
    </lineage>
</organism>
<sequence length="456" mass="52597">MLIDRTKMAEKKLSALPCLPLDAGDMEFIYRPAEFKKEIIQQIRQAKRRIYITALYWQKDEAGKEILDEVLQAKARNPELDVKILVDWHRAQRNLLGAAKTQTNADWYCEACACLSCHEILFFGVPINTREVFGVLHVKGFVFDDTILYSGASINNVYLHHSDRYRFDRYHKIKNTALANSLVDFINGYLLDPAAVHALDKANPVKTKEIRAAIKNYRKNLAQTGHYNFIPSMNKQDAQHMLTVSPLFGLGKTNNKLNSVIQNLFQIVENKLTICTPYFNFPLPLQKRLKWLLKQGKQVEIIVGDKTANDFYIPPSEPFKMAGGLPYLYENNLRHFSKKFDDYIQSGQLVIRIWKDGDNSYHLKGVWVDNDYMLLTGNNLNPRAWRLDAENGLLIHDPNHELTAKADEELALIRQHTTILKSYTELETMDDYPAPVQKLLKKFRRLKADAVVKMIL</sequence>